<organism evidence="2 3">
    <name type="scientific">Halosimplex rubrum</name>
    <dbReference type="NCBI Taxonomy" id="869889"/>
    <lineage>
        <taxon>Archaea</taxon>
        <taxon>Methanobacteriati</taxon>
        <taxon>Methanobacteriota</taxon>
        <taxon>Stenosarchaea group</taxon>
        <taxon>Halobacteria</taxon>
        <taxon>Halobacteriales</taxon>
        <taxon>Haloarculaceae</taxon>
        <taxon>Halosimplex</taxon>
    </lineage>
</organism>
<evidence type="ECO:0000256" key="1">
    <source>
        <dbReference type="SAM" id="MobiDB-lite"/>
    </source>
</evidence>
<dbReference type="RefSeq" id="WP_179908412.1">
    <property type="nucleotide sequence ID" value="NZ_CP058910.1"/>
</dbReference>
<accession>A0A7D5TMU0</accession>
<dbReference type="EMBL" id="CP058910">
    <property type="protein sequence ID" value="QLH78532.1"/>
    <property type="molecule type" value="Genomic_DNA"/>
</dbReference>
<keyword evidence="3" id="KW-1185">Reference proteome</keyword>
<protein>
    <submittedName>
        <fullName evidence="2">Uncharacterized protein</fullName>
    </submittedName>
</protein>
<dbReference type="OrthoDB" id="240413at2157"/>
<evidence type="ECO:0000313" key="2">
    <source>
        <dbReference type="EMBL" id="QLH78532.1"/>
    </source>
</evidence>
<dbReference type="KEGG" id="hrr:HZS55_15085"/>
<sequence length="198" mass="21785">MYQCRRRTVLTGLASLVALSGCSFEESSPERPTRSQPNETTTRNRSPPKISSTTEKATQTPELSVREVLPEEGDDWTLLDTGDVVPAPLTAESHIRGDYRGPNGTDFRVIVIKLPRPGVANFNAERLACEAQWSVALQYRAFAIAASTGTTQKEFTPEHPPQMTQTAIPDTSAEARQLLQQSPVLSQEIIEDNEIDSC</sequence>
<feature type="region of interest" description="Disordered" evidence="1">
    <location>
        <begin position="21"/>
        <end position="81"/>
    </location>
</feature>
<gene>
    <name evidence="2" type="ORF">HZS55_15085</name>
</gene>
<feature type="compositionally biased region" description="Polar residues" evidence="1">
    <location>
        <begin position="34"/>
        <end position="62"/>
    </location>
</feature>
<name>A0A7D5TMU0_9EURY</name>
<evidence type="ECO:0000313" key="3">
    <source>
        <dbReference type="Proteomes" id="UP000509667"/>
    </source>
</evidence>
<dbReference type="PROSITE" id="PS51257">
    <property type="entry name" value="PROKAR_LIPOPROTEIN"/>
    <property type="match status" value="1"/>
</dbReference>
<reference evidence="2 3" key="1">
    <citation type="submission" date="2020-07" db="EMBL/GenBank/DDBJ databases">
        <title>Halosimplex pelagicum sp. nov. and Halosimplex rubrum sp. nov., isolated from salted brown alga Laminaria, and emended description of the genus Halosimplex.</title>
        <authorList>
            <person name="Cui H."/>
        </authorList>
    </citation>
    <scope>NUCLEOTIDE SEQUENCE [LARGE SCALE GENOMIC DNA]</scope>
    <source>
        <strain evidence="2 3">R27</strain>
    </source>
</reference>
<dbReference type="Proteomes" id="UP000509667">
    <property type="component" value="Chromosome"/>
</dbReference>
<dbReference type="GeneID" id="56079214"/>
<proteinExistence type="predicted"/>
<dbReference type="AlphaFoldDB" id="A0A7D5TMU0"/>